<dbReference type="CDD" id="cd02023">
    <property type="entry name" value="UMPK"/>
    <property type="match status" value="1"/>
</dbReference>
<keyword evidence="3 8" id="KW-0808">Transferase</keyword>
<protein>
    <recommendedName>
        <fullName evidence="2">uridine/cytidine kinase</fullName>
        <ecNumber evidence="2">2.7.1.48</ecNumber>
    </recommendedName>
</protein>
<dbReference type="Proteomes" id="UP000281170">
    <property type="component" value="Plasmid 9"/>
</dbReference>
<keyword evidence="8" id="KW-0614">Plasmid</keyword>
<dbReference type="Gene3D" id="3.40.50.300">
    <property type="entry name" value="P-loop containing nucleotide triphosphate hydrolases"/>
    <property type="match status" value="1"/>
</dbReference>
<gene>
    <name evidence="8" type="primary">udk_2</name>
    <name evidence="7" type="ORF">Lade_0983</name>
    <name evidence="8" type="ORF">NCTC12735_00543</name>
</gene>
<keyword evidence="5 7" id="KW-0418">Kinase</keyword>
<keyword evidence="4" id="KW-0547">Nucleotide-binding</keyword>
<evidence type="ECO:0000313" key="10">
    <source>
        <dbReference type="Proteomes" id="UP000281170"/>
    </source>
</evidence>
<dbReference type="EC" id="2.7.1.48" evidence="2"/>
<evidence type="ECO:0000313" key="9">
    <source>
        <dbReference type="Proteomes" id="UP000054859"/>
    </source>
</evidence>
<evidence type="ECO:0000256" key="2">
    <source>
        <dbReference type="ARBA" id="ARBA00012137"/>
    </source>
</evidence>
<dbReference type="Pfam" id="PF00485">
    <property type="entry name" value="PRK"/>
    <property type="match status" value="1"/>
</dbReference>
<dbReference type="AlphaFoldDB" id="A0A0W0R5L7"/>
<dbReference type="InterPro" id="IPR006083">
    <property type="entry name" value="PRK/URK"/>
</dbReference>
<dbReference type="STRING" id="45056.Lade_0983"/>
<dbReference type="PATRIC" id="fig|45056.6.peg.1020"/>
<sequence>MRIFVIGVAGASGSGKTTIAHKMCEHYGADCTIISSDNYYKGLGDFPLTQRHEFNFDHPNSIDFGLLADHLRRLKSGESVEIPLYDFETSSRRSETLTIEPTRIIIVEGILVLHPEELKRLFDATIFVNTSLDLCFIRRFQRDTSQRGRSPQDVIDQYLQTVRPMCEQFVIPCLQGATLILNNDVKMDATPAIELVGSIIEGPQPISQQRFRLFKPVQTASSAVGLLPTVSGPQ</sequence>
<dbReference type="Proteomes" id="UP000054859">
    <property type="component" value="Unassembled WGS sequence"/>
</dbReference>
<evidence type="ECO:0000256" key="5">
    <source>
        <dbReference type="ARBA" id="ARBA00022777"/>
    </source>
</evidence>
<dbReference type="GO" id="GO:0004849">
    <property type="term" value="F:uridine kinase activity"/>
    <property type="evidence" value="ECO:0007669"/>
    <property type="project" value="UniProtKB-EC"/>
</dbReference>
<feature type="domain" description="Phosphoribulokinase/uridine kinase" evidence="6">
    <location>
        <begin position="5"/>
        <end position="182"/>
    </location>
</feature>
<dbReference type="EMBL" id="LNKA01000001">
    <property type="protein sequence ID" value="KTC66325.1"/>
    <property type="molecule type" value="Genomic_DNA"/>
</dbReference>
<evidence type="ECO:0000256" key="1">
    <source>
        <dbReference type="ARBA" id="ARBA00004690"/>
    </source>
</evidence>
<geneLocation type="plasmid" evidence="8 10">
    <name>9</name>
</geneLocation>
<dbReference type="PANTHER" id="PTHR10285">
    <property type="entry name" value="URIDINE KINASE"/>
    <property type="match status" value="1"/>
</dbReference>
<dbReference type="InterPro" id="IPR000764">
    <property type="entry name" value="Uridine_kinase-like"/>
</dbReference>
<dbReference type="RefSeq" id="WP_058462012.1">
    <property type="nucleotide sequence ID" value="NZ_CAAAHS010000002.1"/>
</dbReference>
<dbReference type="SUPFAM" id="SSF52540">
    <property type="entry name" value="P-loop containing nucleoside triphosphate hydrolases"/>
    <property type="match status" value="1"/>
</dbReference>
<reference evidence="7 9" key="1">
    <citation type="submission" date="2015-11" db="EMBL/GenBank/DDBJ databases">
        <title>Identification of large and diverse effector repertoires of 38 Legionella species.</title>
        <authorList>
            <person name="Burstein D."/>
            <person name="Amaro F."/>
            <person name="Zusman T."/>
            <person name="Lifshitz Z."/>
            <person name="Cohen O."/>
            <person name="Gilbert J.A."/>
            <person name="Pupko T."/>
            <person name="Shuman H.A."/>
            <person name="Segal G."/>
        </authorList>
    </citation>
    <scope>NUCLEOTIDE SEQUENCE [LARGE SCALE GENOMIC DNA]</scope>
    <source>
        <strain evidence="7 9">1762-AUS-E</strain>
    </source>
</reference>
<reference evidence="8 10" key="2">
    <citation type="submission" date="2018-12" db="EMBL/GenBank/DDBJ databases">
        <authorList>
            <consortium name="Pathogen Informatics"/>
        </authorList>
    </citation>
    <scope>NUCLEOTIDE SEQUENCE [LARGE SCALE GENOMIC DNA]</scope>
    <source>
        <strain evidence="8 10">NCTC12735</strain>
        <plasmid evidence="10">9</plasmid>
    </source>
</reference>
<dbReference type="InterPro" id="IPR027417">
    <property type="entry name" value="P-loop_NTPase"/>
</dbReference>
<evidence type="ECO:0000313" key="7">
    <source>
        <dbReference type="EMBL" id="KTC66325.1"/>
    </source>
</evidence>
<proteinExistence type="predicted"/>
<dbReference type="GO" id="GO:0044206">
    <property type="term" value="P:UMP salvage"/>
    <property type="evidence" value="ECO:0007669"/>
    <property type="project" value="UniProtKB-UniPathway"/>
</dbReference>
<evidence type="ECO:0000256" key="3">
    <source>
        <dbReference type="ARBA" id="ARBA00022679"/>
    </source>
</evidence>
<dbReference type="UniPathway" id="UPA00574">
    <property type="reaction ID" value="UER00637"/>
</dbReference>
<name>A0A0W0R5L7_9GAMM</name>
<dbReference type="GO" id="GO:0005524">
    <property type="term" value="F:ATP binding"/>
    <property type="evidence" value="ECO:0007669"/>
    <property type="project" value="InterPro"/>
</dbReference>
<evidence type="ECO:0000259" key="6">
    <source>
        <dbReference type="Pfam" id="PF00485"/>
    </source>
</evidence>
<evidence type="ECO:0000256" key="4">
    <source>
        <dbReference type="ARBA" id="ARBA00022741"/>
    </source>
</evidence>
<dbReference type="EMBL" id="LR134418">
    <property type="protein sequence ID" value="VEH84923.1"/>
    <property type="molecule type" value="Genomic_DNA"/>
</dbReference>
<evidence type="ECO:0000313" key="8">
    <source>
        <dbReference type="EMBL" id="VEH84923.1"/>
    </source>
</evidence>
<accession>A0A0W0R5L7</accession>
<keyword evidence="9" id="KW-1185">Reference proteome</keyword>
<dbReference type="NCBIfam" id="NF004018">
    <property type="entry name" value="PRK05480.1"/>
    <property type="match status" value="1"/>
</dbReference>
<dbReference type="OrthoDB" id="9777642at2"/>
<dbReference type="PRINTS" id="PR00988">
    <property type="entry name" value="URIDINKINASE"/>
</dbReference>
<organism evidence="7 9">
    <name type="scientific">Legionella adelaidensis</name>
    <dbReference type="NCBI Taxonomy" id="45056"/>
    <lineage>
        <taxon>Bacteria</taxon>
        <taxon>Pseudomonadati</taxon>
        <taxon>Pseudomonadota</taxon>
        <taxon>Gammaproteobacteria</taxon>
        <taxon>Legionellales</taxon>
        <taxon>Legionellaceae</taxon>
        <taxon>Legionella</taxon>
    </lineage>
</organism>
<dbReference type="KEGG" id="ladl:NCTC12735_00543"/>
<comment type="pathway">
    <text evidence="1">Pyrimidine metabolism; UMP biosynthesis via salvage pathway; UMP from uridine: step 1/1.</text>
</comment>